<gene>
    <name evidence="1" type="ORF">CLV96_3971</name>
</gene>
<accession>A0A4R8MIM9</accession>
<dbReference type="OrthoDB" id="335229at2"/>
<evidence type="ECO:0000313" key="1">
    <source>
        <dbReference type="EMBL" id="TDY66254.1"/>
    </source>
</evidence>
<dbReference type="RefSeq" id="WP_004785163.1">
    <property type="nucleotide sequence ID" value="NZ_SORO01000008.1"/>
</dbReference>
<dbReference type="EMBL" id="SORO01000008">
    <property type="protein sequence ID" value="TDY66254.1"/>
    <property type="molecule type" value="Genomic_DNA"/>
</dbReference>
<name>A0A4R8MIM9_LEPME</name>
<protein>
    <recommendedName>
        <fullName evidence="3">ArsR family transcriptional regulator</fullName>
    </recommendedName>
</protein>
<keyword evidence="2" id="KW-1185">Reference proteome</keyword>
<dbReference type="Proteomes" id="UP000294684">
    <property type="component" value="Unassembled WGS sequence"/>
</dbReference>
<comment type="caution">
    <text evidence="1">The sequence shown here is derived from an EMBL/GenBank/DDBJ whole genome shotgun (WGS) entry which is preliminary data.</text>
</comment>
<evidence type="ECO:0008006" key="3">
    <source>
        <dbReference type="Google" id="ProtNLM"/>
    </source>
</evidence>
<dbReference type="GeneID" id="79829209"/>
<dbReference type="InterPro" id="IPR036390">
    <property type="entry name" value="WH_DNA-bd_sf"/>
</dbReference>
<sequence length="114" mass="13176">MILDGIFGNKTASRVLLHLFHYNEIHSAAIANDYQLATTPIRLQLERFEKAGILVAKNVGRTRVFSFNLKSPFVKPIKAILEIFYNSLTIEEKEKIFSERRRPRQKGKPVYGRT</sequence>
<evidence type="ECO:0000313" key="2">
    <source>
        <dbReference type="Proteomes" id="UP000294684"/>
    </source>
</evidence>
<dbReference type="STRING" id="1193051.LEP1GSC017_0442"/>
<dbReference type="AlphaFoldDB" id="A0A4R8MIM9"/>
<reference evidence="1 2" key="1">
    <citation type="submission" date="2019-03" db="EMBL/GenBank/DDBJ databases">
        <title>Genomic Encyclopedia of Archaeal and Bacterial Type Strains, Phase II (KMG-II): from individual species to whole genera.</title>
        <authorList>
            <person name="Goeker M."/>
        </authorList>
    </citation>
    <scope>NUCLEOTIDE SEQUENCE [LARGE SCALE GENOMIC DNA]</scope>
    <source>
        <strain evidence="1 2">DSM 21537</strain>
    </source>
</reference>
<proteinExistence type="predicted"/>
<dbReference type="SUPFAM" id="SSF46785">
    <property type="entry name" value="Winged helix' DNA-binding domain"/>
    <property type="match status" value="1"/>
</dbReference>
<organism evidence="1 2">
    <name type="scientific">Leptospira meyeri</name>
    <dbReference type="NCBI Taxonomy" id="29508"/>
    <lineage>
        <taxon>Bacteria</taxon>
        <taxon>Pseudomonadati</taxon>
        <taxon>Spirochaetota</taxon>
        <taxon>Spirochaetia</taxon>
        <taxon>Leptospirales</taxon>
        <taxon>Leptospiraceae</taxon>
        <taxon>Leptospira</taxon>
    </lineage>
</organism>